<dbReference type="InterPro" id="IPR048279">
    <property type="entry name" value="MdtK-like"/>
</dbReference>
<comment type="caution">
    <text evidence="9">The sequence shown here is derived from an EMBL/GenBank/DDBJ whole genome shotgun (WGS) entry which is preliminary data.</text>
</comment>
<dbReference type="GO" id="GO:0005886">
    <property type="term" value="C:plasma membrane"/>
    <property type="evidence" value="ECO:0007669"/>
    <property type="project" value="UniProtKB-SubCell"/>
</dbReference>
<evidence type="ECO:0000313" key="10">
    <source>
        <dbReference type="Proteomes" id="UP000577362"/>
    </source>
</evidence>
<keyword evidence="3" id="KW-1003">Cell membrane</keyword>
<evidence type="ECO:0000256" key="1">
    <source>
        <dbReference type="ARBA" id="ARBA00004429"/>
    </source>
</evidence>
<reference evidence="9 10" key="1">
    <citation type="submission" date="2020-08" db="EMBL/GenBank/DDBJ databases">
        <title>Genomic Encyclopedia of Type Strains, Phase IV (KMG-IV): sequencing the most valuable type-strain genomes for metagenomic binning, comparative biology and taxonomic classification.</title>
        <authorList>
            <person name="Goeker M."/>
        </authorList>
    </citation>
    <scope>NUCLEOTIDE SEQUENCE [LARGE SCALE GENOMIC DNA]</scope>
    <source>
        <strain evidence="9 10">DSM 103737</strain>
    </source>
</reference>
<feature type="compositionally biased region" description="Basic and acidic residues" evidence="7">
    <location>
        <begin position="1"/>
        <end position="12"/>
    </location>
</feature>
<dbReference type="InterPro" id="IPR052031">
    <property type="entry name" value="Membrane_Transporter-Flippase"/>
</dbReference>
<dbReference type="RefSeq" id="WP_019401647.1">
    <property type="nucleotide sequence ID" value="NZ_JACIEN010000001.1"/>
</dbReference>
<evidence type="ECO:0000256" key="8">
    <source>
        <dbReference type="SAM" id="Phobius"/>
    </source>
</evidence>
<gene>
    <name evidence="9" type="ORF">GGR16_000258</name>
</gene>
<evidence type="ECO:0000256" key="3">
    <source>
        <dbReference type="ARBA" id="ARBA00022475"/>
    </source>
</evidence>
<dbReference type="GO" id="GO:0042910">
    <property type="term" value="F:xenobiotic transmembrane transporter activity"/>
    <property type="evidence" value="ECO:0007669"/>
    <property type="project" value="InterPro"/>
</dbReference>
<feature type="transmembrane region" description="Helical" evidence="8">
    <location>
        <begin position="343"/>
        <end position="365"/>
    </location>
</feature>
<dbReference type="GO" id="GO:0015297">
    <property type="term" value="F:antiporter activity"/>
    <property type="evidence" value="ECO:0007669"/>
    <property type="project" value="InterPro"/>
</dbReference>
<protein>
    <submittedName>
        <fullName evidence="9">Putative MATE family efflux protein</fullName>
    </submittedName>
</protein>
<keyword evidence="4 8" id="KW-0812">Transmembrane</keyword>
<feature type="transmembrane region" description="Helical" evidence="8">
    <location>
        <begin position="228"/>
        <end position="247"/>
    </location>
</feature>
<feature type="transmembrane region" description="Helical" evidence="8">
    <location>
        <begin position="40"/>
        <end position="65"/>
    </location>
</feature>
<feature type="transmembrane region" description="Helical" evidence="8">
    <location>
        <begin position="259"/>
        <end position="282"/>
    </location>
</feature>
<evidence type="ECO:0000256" key="4">
    <source>
        <dbReference type="ARBA" id="ARBA00022692"/>
    </source>
</evidence>
<evidence type="ECO:0000256" key="6">
    <source>
        <dbReference type="ARBA" id="ARBA00023136"/>
    </source>
</evidence>
<feature type="transmembrane region" description="Helical" evidence="8">
    <location>
        <begin position="438"/>
        <end position="461"/>
    </location>
</feature>
<dbReference type="PANTHER" id="PTHR43549">
    <property type="entry name" value="MULTIDRUG RESISTANCE PROTEIN YPNP-RELATED"/>
    <property type="match status" value="1"/>
</dbReference>
<keyword evidence="6 8" id="KW-0472">Membrane</keyword>
<evidence type="ECO:0000256" key="2">
    <source>
        <dbReference type="ARBA" id="ARBA00022448"/>
    </source>
</evidence>
<dbReference type="Proteomes" id="UP000577362">
    <property type="component" value="Unassembled WGS sequence"/>
</dbReference>
<dbReference type="InterPro" id="IPR002528">
    <property type="entry name" value="MATE_fam"/>
</dbReference>
<dbReference type="PIRSF" id="PIRSF006603">
    <property type="entry name" value="DinF"/>
    <property type="match status" value="1"/>
</dbReference>
<dbReference type="NCBIfam" id="TIGR00797">
    <property type="entry name" value="matE"/>
    <property type="match status" value="1"/>
</dbReference>
<feature type="region of interest" description="Disordered" evidence="7">
    <location>
        <begin position="1"/>
        <end position="29"/>
    </location>
</feature>
<proteinExistence type="predicted"/>
<keyword evidence="5 8" id="KW-1133">Transmembrane helix</keyword>
<feature type="transmembrane region" description="Helical" evidence="8">
    <location>
        <begin position="413"/>
        <end position="432"/>
    </location>
</feature>
<dbReference type="EMBL" id="JACIEN010000001">
    <property type="protein sequence ID" value="MBB4015252.1"/>
    <property type="molecule type" value="Genomic_DNA"/>
</dbReference>
<feature type="transmembrane region" description="Helical" evidence="8">
    <location>
        <begin position="156"/>
        <end position="180"/>
    </location>
</feature>
<dbReference type="Pfam" id="PF01554">
    <property type="entry name" value="MatE"/>
    <property type="match status" value="2"/>
</dbReference>
<dbReference type="AlphaFoldDB" id="A0A840BUA6"/>
<feature type="transmembrane region" description="Helical" evidence="8">
    <location>
        <begin position="192"/>
        <end position="216"/>
    </location>
</feature>
<keyword evidence="2" id="KW-0813">Transport</keyword>
<accession>A0A840BUA6</accession>
<feature type="transmembrane region" description="Helical" evidence="8">
    <location>
        <begin position="302"/>
        <end position="322"/>
    </location>
</feature>
<sequence>MRIDDPKTDDAAQRGGAGPGPAPAGSEAGKFTQGSTLRHVLVMTAAGAVGLVAVFVVDFLSLLYISWLGEPALTAGVGFATIVLFFATSINIGLMIAVGALVSRALGARDRERARRLAASAMVQTGFVAGLVGLGALPFLGPLLTLLGADGEAQDAAIRFLMIALPANVFMGLGMALSGVLRAVGDARRSMYVTLSGGLVTAVADPVLILGLGWGVEGAATATALSRLVFLAVGLHGAGHVHGLLARPRLAHVVADIRPMLAIALPAILANVATPVSNAFVASVMARFGDEAMAAVAIVDRLVPLCFGVVFALSGAVGPILGQNWGARRFDRMRRILRDALSLVVVYVGAMGLTLALIGDAVPVLFNVAGTETGRLVAFFCVISGFLWLFNGLLFVANASFNNLGFPLMSTGFNWAKATAGTVPFALAGAHFGGPEGILVGVTVGAIFFGLAGILTAFWTIRLLARR</sequence>
<keyword evidence="10" id="KW-1185">Reference proteome</keyword>
<evidence type="ECO:0000256" key="5">
    <source>
        <dbReference type="ARBA" id="ARBA00022989"/>
    </source>
</evidence>
<evidence type="ECO:0000256" key="7">
    <source>
        <dbReference type="SAM" id="MobiDB-lite"/>
    </source>
</evidence>
<feature type="transmembrane region" description="Helical" evidence="8">
    <location>
        <begin position="123"/>
        <end position="144"/>
    </location>
</feature>
<evidence type="ECO:0000313" key="9">
    <source>
        <dbReference type="EMBL" id="MBB4015252.1"/>
    </source>
</evidence>
<feature type="transmembrane region" description="Helical" evidence="8">
    <location>
        <begin position="377"/>
        <end position="401"/>
    </location>
</feature>
<organism evidence="9 10">
    <name type="scientific">Chelatococcus caeni</name>
    <dbReference type="NCBI Taxonomy" id="1348468"/>
    <lineage>
        <taxon>Bacteria</taxon>
        <taxon>Pseudomonadati</taxon>
        <taxon>Pseudomonadota</taxon>
        <taxon>Alphaproteobacteria</taxon>
        <taxon>Hyphomicrobiales</taxon>
        <taxon>Chelatococcaceae</taxon>
        <taxon>Chelatococcus</taxon>
    </lineage>
</organism>
<comment type="subcellular location">
    <subcellularLocation>
        <location evidence="1">Cell inner membrane</location>
        <topology evidence="1">Multi-pass membrane protein</topology>
    </subcellularLocation>
</comment>
<feature type="transmembrane region" description="Helical" evidence="8">
    <location>
        <begin position="77"/>
        <end position="102"/>
    </location>
</feature>
<dbReference type="PANTHER" id="PTHR43549:SF2">
    <property type="entry name" value="MULTIDRUG RESISTANCE PROTEIN NORM-RELATED"/>
    <property type="match status" value="1"/>
</dbReference>
<name>A0A840BUA6_9HYPH</name>